<feature type="signal peptide" evidence="1">
    <location>
        <begin position="1"/>
        <end position="18"/>
    </location>
</feature>
<keyword evidence="3" id="KW-1185">Reference proteome</keyword>
<feature type="chain" id="PRO_5039144986" description="Ig-like domain-containing protein" evidence="1">
    <location>
        <begin position="19"/>
        <end position="120"/>
    </location>
</feature>
<dbReference type="Proteomes" id="UP000194761">
    <property type="component" value="Unassembled WGS sequence"/>
</dbReference>
<evidence type="ECO:0000313" key="3">
    <source>
        <dbReference type="Proteomes" id="UP000194761"/>
    </source>
</evidence>
<sequence length="120" mass="12459">MVTVAAAFGLALSTTLVANPQPAAALACGGASAKTPWKSGSTIWGEGFAGSCSGDYRITIERSRYYGWESMAQSIWIKANEGTVVTYNCAGTGTHTFRTTVWKSGSAGTIATSGTFRTSC</sequence>
<dbReference type="RefSeq" id="WP_086568174.1">
    <property type="nucleotide sequence ID" value="NZ_NGFP01000010.1"/>
</dbReference>
<gene>
    <name evidence="2" type="ORF">CA984_03865</name>
</gene>
<evidence type="ECO:0000313" key="2">
    <source>
        <dbReference type="EMBL" id="OUC99187.1"/>
    </source>
</evidence>
<evidence type="ECO:0008006" key="4">
    <source>
        <dbReference type="Google" id="ProtNLM"/>
    </source>
</evidence>
<comment type="caution">
    <text evidence="2">The sequence shown here is derived from an EMBL/GenBank/DDBJ whole genome shotgun (WGS) entry which is preliminary data.</text>
</comment>
<dbReference type="EMBL" id="NGFP01000010">
    <property type="protein sequence ID" value="OUC99187.1"/>
    <property type="molecule type" value="Genomic_DNA"/>
</dbReference>
<reference evidence="2 3" key="1">
    <citation type="submission" date="2017-05" db="EMBL/GenBank/DDBJ databases">
        <title>Biotechnological potential of actinobacteria isolated from South African environments.</title>
        <authorList>
            <person name="Le Roes-Hill M."/>
            <person name="Prins A."/>
            <person name="Durrell K.A."/>
        </authorList>
    </citation>
    <scope>NUCLEOTIDE SEQUENCE [LARGE SCALE GENOMIC DNA]</scope>
    <source>
        <strain evidence="2">M26</strain>
    </source>
</reference>
<name>A0A243RVF1_9ACTN</name>
<dbReference type="AlphaFoldDB" id="A0A243RVF1"/>
<accession>A0A243RVF1</accession>
<protein>
    <recommendedName>
        <fullName evidence="4">Ig-like domain-containing protein</fullName>
    </recommendedName>
</protein>
<organism evidence="2 3">
    <name type="scientific">Streptosporangium minutum</name>
    <dbReference type="NCBI Taxonomy" id="569862"/>
    <lineage>
        <taxon>Bacteria</taxon>
        <taxon>Bacillati</taxon>
        <taxon>Actinomycetota</taxon>
        <taxon>Actinomycetes</taxon>
        <taxon>Streptosporangiales</taxon>
        <taxon>Streptosporangiaceae</taxon>
        <taxon>Streptosporangium</taxon>
    </lineage>
</organism>
<keyword evidence="1" id="KW-0732">Signal</keyword>
<evidence type="ECO:0000256" key="1">
    <source>
        <dbReference type="SAM" id="SignalP"/>
    </source>
</evidence>
<proteinExistence type="predicted"/>